<evidence type="ECO:0000313" key="4">
    <source>
        <dbReference type="Proteomes" id="UP000477070"/>
    </source>
</evidence>
<protein>
    <submittedName>
        <fullName evidence="2">Uncharacterized protein</fullName>
    </submittedName>
</protein>
<dbReference type="STRING" id="1548018.LS64_05775"/>
<proteinExistence type="predicted"/>
<evidence type="ECO:0000313" key="3">
    <source>
        <dbReference type="Proteomes" id="UP000029714"/>
    </source>
</evidence>
<dbReference type="OrthoDB" id="9816506at2"/>
<dbReference type="Proteomes" id="UP000029714">
    <property type="component" value="Unassembled WGS sequence"/>
</dbReference>
<dbReference type="AlphaFoldDB" id="A0A347VQ38"/>
<dbReference type="EMBL" id="QBIU01000002">
    <property type="protein sequence ID" value="MWV70298.1"/>
    <property type="molecule type" value="Genomic_DNA"/>
</dbReference>
<reference evidence="1 4" key="4">
    <citation type="submission" date="2019-12" db="EMBL/GenBank/DDBJ databases">
        <title>Multi-Generational Helicobacter saguini Isolates.</title>
        <authorList>
            <person name="Mannion A."/>
            <person name="Shen Z."/>
            <person name="Fox J.G."/>
        </authorList>
    </citation>
    <scope>NUCLEOTIDE SEQUENCE [LARGE SCALE GENOMIC DNA]</scope>
    <source>
        <strain evidence="1">16-048</strain>
        <strain evidence="4">16-048 (F4)</strain>
    </source>
</reference>
<sequence>MKTRTFLISNFRNIGISTQDKDFNEVKETQSLLLNAAFDSLDSKDSNANIESNFGGLVLIIGENNTGKSNVSKALSKFMFNDSEIFKESDYTNFLGCYKFMPTLTLKVREKHTGGGESQNYRI</sequence>
<name>A0A347VQ38_9HELI</name>
<reference evidence="2 3" key="1">
    <citation type="journal article" date="2014" name="Genome Announc.">
        <title>Draft genome sequences of eight enterohepatic helicobacter species isolated from both laboratory and wild rodents.</title>
        <authorList>
            <person name="Sheh A."/>
            <person name="Shen Z."/>
            <person name="Fox J.G."/>
        </authorList>
    </citation>
    <scope>NUCLEOTIDE SEQUENCE [LARGE SCALE GENOMIC DNA]</scope>
    <source>
        <strain evidence="2 3">MIT 97-6194</strain>
    </source>
</reference>
<gene>
    <name evidence="1" type="ORF">DCO61_09860</name>
    <name evidence="2" type="ORF">LS64_002515</name>
</gene>
<dbReference type="RefSeq" id="WP_118949390.1">
    <property type="nucleotide sequence ID" value="NZ_JRMP02000003.1"/>
</dbReference>
<dbReference type="Proteomes" id="UP000477070">
    <property type="component" value="Unassembled WGS sequence"/>
</dbReference>
<reference evidence="2 3" key="2">
    <citation type="journal article" date="2016" name="Infect. Immun.">
        <title>Helicobacter saguini, a Novel Helicobacter Isolated from Cotton-Top Tamarins with Ulcerative Colitis, Has Proinflammatory Properties and Induces Typhlocolitis and Dysplasia in Gnotobiotic IL-10-/- Mice.</title>
        <authorList>
            <person name="Shen Z."/>
            <person name="Mannion A."/>
            <person name="Whary M.T."/>
            <person name="Muthupalani S."/>
            <person name="Sheh A."/>
            <person name="Feng Y."/>
            <person name="Gong G."/>
            <person name="Vandamme P."/>
            <person name="Holcombe H.R."/>
            <person name="Paster B.J."/>
            <person name="Fox J.G."/>
        </authorList>
    </citation>
    <scope>NUCLEOTIDE SEQUENCE [LARGE SCALE GENOMIC DNA]</scope>
    <source>
        <strain evidence="2 3">MIT 97-6194</strain>
    </source>
</reference>
<dbReference type="EMBL" id="JRMP02000003">
    <property type="protein sequence ID" value="TLD95253.1"/>
    <property type="molecule type" value="Genomic_DNA"/>
</dbReference>
<evidence type="ECO:0000313" key="1">
    <source>
        <dbReference type="EMBL" id="MWV70298.1"/>
    </source>
</evidence>
<keyword evidence="3" id="KW-1185">Reference proteome</keyword>
<reference evidence="2" key="3">
    <citation type="submission" date="2018-04" db="EMBL/GenBank/DDBJ databases">
        <authorList>
            <person name="Sheh A."/>
            <person name="Shen Z."/>
            <person name="Mannion A.J."/>
            <person name="Fox J.G."/>
        </authorList>
    </citation>
    <scope>NUCLEOTIDE SEQUENCE</scope>
    <source>
        <strain evidence="2">MIT 97-6194</strain>
    </source>
</reference>
<dbReference type="InterPro" id="IPR027417">
    <property type="entry name" value="P-loop_NTPase"/>
</dbReference>
<dbReference type="SUPFAM" id="SSF52540">
    <property type="entry name" value="P-loop containing nucleoside triphosphate hydrolases"/>
    <property type="match status" value="1"/>
</dbReference>
<accession>A0A347VQ38</accession>
<evidence type="ECO:0000313" key="2">
    <source>
        <dbReference type="EMBL" id="TLD95253.1"/>
    </source>
</evidence>
<dbReference type="Gene3D" id="3.40.50.300">
    <property type="entry name" value="P-loop containing nucleotide triphosphate hydrolases"/>
    <property type="match status" value="1"/>
</dbReference>
<organism evidence="2 3">
    <name type="scientific">Helicobacter saguini</name>
    <dbReference type="NCBI Taxonomy" id="1548018"/>
    <lineage>
        <taxon>Bacteria</taxon>
        <taxon>Pseudomonadati</taxon>
        <taxon>Campylobacterota</taxon>
        <taxon>Epsilonproteobacteria</taxon>
        <taxon>Campylobacterales</taxon>
        <taxon>Helicobacteraceae</taxon>
        <taxon>Helicobacter</taxon>
    </lineage>
</organism>
<comment type="caution">
    <text evidence="2">The sequence shown here is derived from an EMBL/GenBank/DDBJ whole genome shotgun (WGS) entry which is preliminary data.</text>
</comment>